<evidence type="ECO:0000256" key="1">
    <source>
        <dbReference type="SAM" id="MobiDB-lite"/>
    </source>
</evidence>
<evidence type="ECO:0000313" key="2">
    <source>
        <dbReference type="EMBL" id="KAJ1103192.1"/>
    </source>
</evidence>
<evidence type="ECO:0000313" key="3">
    <source>
        <dbReference type="Proteomes" id="UP001066276"/>
    </source>
</evidence>
<name>A0AAV7MIK8_PLEWA</name>
<comment type="caution">
    <text evidence="2">The sequence shown here is derived from an EMBL/GenBank/DDBJ whole genome shotgun (WGS) entry which is preliminary data.</text>
</comment>
<keyword evidence="3" id="KW-1185">Reference proteome</keyword>
<sequence length="219" mass="24255">MWTDPLGVGPPPAWSGTKGNSHKRQTKWTNMLYQDRQGARGAGQCQEEQEMDQGPPGEPSLGTIMAAIQDLKGLLEPTLDAVTMDVTLLKADLKKVAEKVTNAETDIAHLQSTSKRLGDQVQFLTAEHERIVARFEDQEGRAWRNNFRVVGVPEGVKGPSVELFLETLITDSFQLKRLSMFFTVERAHRAPPSAAGGPSKDNHQENIQLSVQKYHPSGR</sequence>
<dbReference type="Gene3D" id="3.30.70.1820">
    <property type="entry name" value="L1 transposable element, RRM domain"/>
    <property type="match status" value="1"/>
</dbReference>
<dbReference type="EMBL" id="JANPWB010000013">
    <property type="protein sequence ID" value="KAJ1103192.1"/>
    <property type="molecule type" value="Genomic_DNA"/>
</dbReference>
<feature type="region of interest" description="Disordered" evidence="1">
    <location>
        <begin position="1"/>
        <end position="24"/>
    </location>
</feature>
<accession>A0AAV7MIK8</accession>
<feature type="region of interest" description="Disordered" evidence="1">
    <location>
        <begin position="37"/>
        <end position="59"/>
    </location>
</feature>
<protein>
    <submittedName>
        <fullName evidence="2">Uncharacterized protein</fullName>
    </submittedName>
</protein>
<dbReference type="AlphaFoldDB" id="A0AAV7MIK8"/>
<dbReference type="Proteomes" id="UP001066276">
    <property type="component" value="Chromosome 9"/>
</dbReference>
<feature type="region of interest" description="Disordered" evidence="1">
    <location>
        <begin position="189"/>
        <end position="219"/>
    </location>
</feature>
<organism evidence="2 3">
    <name type="scientific">Pleurodeles waltl</name>
    <name type="common">Iberian ribbed newt</name>
    <dbReference type="NCBI Taxonomy" id="8319"/>
    <lineage>
        <taxon>Eukaryota</taxon>
        <taxon>Metazoa</taxon>
        <taxon>Chordata</taxon>
        <taxon>Craniata</taxon>
        <taxon>Vertebrata</taxon>
        <taxon>Euteleostomi</taxon>
        <taxon>Amphibia</taxon>
        <taxon>Batrachia</taxon>
        <taxon>Caudata</taxon>
        <taxon>Salamandroidea</taxon>
        <taxon>Salamandridae</taxon>
        <taxon>Pleurodelinae</taxon>
        <taxon>Pleurodeles</taxon>
    </lineage>
</organism>
<proteinExistence type="predicted"/>
<gene>
    <name evidence="2" type="ORF">NDU88_000619</name>
</gene>
<reference evidence="2" key="1">
    <citation type="journal article" date="2022" name="bioRxiv">
        <title>Sequencing and chromosome-scale assembly of the giantPleurodeles waltlgenome.</title>
        <authorList>
            <person name="Brown T."/>
            <person name="Elewa A."/>
            <person name="Iarovenko S."/>
            <person name="Subramanian E."/>
            <person name="Araus A.J."/>
            <person name="Petzold A."/>
            <person name="Susuki M."/>
            <person name="Suzuki K.-i.T."/>
            <person name="Hayashi T."/>
            <person name="Toyoda A."/>
            <person name="Oliveira C."/>
            <person name="Osipova E."/>
            <person name="Leigh N.D."/>
            <person name="Simon A."/>
            <person name="Yun M.H."/>
        </authorList>
    </citation>
    <scope>NUCLEOTIDE SEQUENCE</scope>
    <source>
        <strain evidence="2">20211129_DDA</strain>
        <tissue evidence="2">Liver</tissue>
    </source>
</reference>